<keyword evidence="2" id="KW-1185">Reference proteome</keyword>
<dbReference type="InterPro" id="IPR014710">
    <property type="entry name" value="RmlC-like_jellyroll"/>
</dbReference>
<proteinExistence type="predicted"/>
<dbReference type="EMBL" id="CP099421">
    <property type="protein sequence ID" value="USW52864.1"/>
    <property type="molecule type" value="Genomic_DNA"/>
</dbReference>
<organism evidence="1 2">
    <name type="scientific">Septoria linicola</name>
    <dbReference type="NCBI Taxonomy" id="215465"/>
    <lineage>
        <taxon>Eukaryota</taxon>
        <taxon>Fungi</taxon>
        <taxon>Dikarya</taxon>
        <taxon>Ascomycota</taxon>
        <taxon>Pezizomycotina</taxon>
        <taxon>Dothideomycetes</taxon>
        <taxon>Dothideomycetidae</taxon>
        <taxon>Mycosphaerellales</taxon>
        <taxon>Mycosphaerellaceae</taxon>
        <taxon>Septoria</taxon>
    </lineage>
</organism>
<reference evidence="1" key="1">
    <citation type="submission" date="2022-06" db="EMBL/GenBank/DDBJ databases">
        <title>Complete genome sequences of two strains of the flax pathogen Septoria linicola.</title>
        <authorList>
            <person name="Lapalu N."/>
            <person name="Simon A."/>
            <person name="Demenou B."/>
            <person name="Paumier D."/>
            <person name="Guillot M.-P."/>
            <person name="Gout L."/>
            <person name="Valade R."/>
        </authorList>
    </citation>
    <scope>NUCLEOTIDE SEQUENCE</scope>
    <source>
        <strain evidence="1">SE15195</strain>
    </source>
</reference>
<gene>
    <name evidence="1" type="ORF">Slin15195_G061830</name>
</gene>
<name>A0A9Q9AP44_9PEZI</name>
<evidence type="ECO:0000313" key="2">
    <source>
        <dbReference type="Proteomes" id="UP001056384"/>
    </source>
</evidence>
<sequence length="218" mass="25012">MAEFDWNRERNVLRGPFPFFDNTMIFESLEVDPAEATALLRITYKGNDPLLQKGRGHPLVPPLHLHFKQSETFKVIQGQMAAVVGYDEKEVIISSEDEKPYEIRPYTPHTPYCYGGDVDTIVLIRAHPAKDEDPLGALFFEHLFRHLDEAHRARKAPDVVQVMVMQHATDSALVMFPSAWFLGNLRWVIPWALQASVAKVASMFFGYTPEIKKFMHQE</sequence>
<accession>A0A9Q9AP44</accession>
<protein>
    <submittedName>
        <fullName evidence="1">RmlC-like cupin domain superfamily, rmlC-like jelly roll protein</fullName>
    </submittedName>
</protein>
<dbReference type="Gene3D" id="2.60.120.10">
    <property type="entry name" value="Jelly Rolls"/>
    <property type="match status" value="1"/>
</dbReference>
<dbReference type="SUPFAM" id="SSF51182">
    <property type="entry name" value="RmlC-like cupins"/>
    <property type="match status" value="1"/>
</dbReference>
<evidence type="ECO:0000313" key="1">
    <source>
        <dbReference type="EMBL" id="USW52864.1"/>
    </source>
</evidence>
<dbReference type="Proteomes" id="UP001056384">
    <property type="component" value="Chromosome 4"/>
</dbReference>
<dbReference type="InterPro" id="IPR011051">
    <property type="entry name" value="RmlC_Cupin_sf"/>
</dbReference>
<dbReference type="AlphaFoldDB" id="A0A9Q9AP44"/>